<dbReference type="EMBL" id="CP008953">
    <property type="protein sequence ID" value="AIG75345.1"/>
    <property type="molecule type" value="Genomic_DNA"/>
</dbReference>
<feature type="region of interest" description="Disordered" evidence="1">
    <location>
        <begin position="1"/>
        <end position="47"/>
    </location>
</feature>
<dbReference type="eggNOG" id="ENOG50318P6">
    <property type="taxonomic scope" value="Bacteria"/>
</dbReference>
<dbReference type="Proteomes" id="UP000028492">
    <property type="component" value="Chromosome"/>
</dbReference>
<dbReference type="HOGENOM" id="CLU_1537759_0_0_11"/>
<sequence>MKEPLYRRVNTRARHVHHDHGGDHRHQRNTKRERASDRTRGSMGPRARRGLDYTPLFRFLLGKIGAEWDEVYNEAAARLDSPDPIHWLVARQPHERRDRVRIGEASYYSGLYVDDDNRLQVVDPELGVDDLEPTCPCCTHTFNGVRFTRKYRQPPP</sequence>
<name>A0A075UYT2_9PSEU</name>
<evidence type="ECO:0000256" key="1">
    <source>
        <dbReference type="SAM" id="MobiDB-lite"/>
    </source>
</evidence>
<evidence type="ECO:0000313" key="3">
    <source>
        <dbReference type="Proteomes" id="UP000028492"/>
    </source>
</evidence>
<organism evidence="2 3">
    <name type="scientific">Amycolatopsis japonica</name>
    <dbReference type="NCBI Taxonomy" id="208439"/>
    <lineage>
        <taxon>Bacteria</taxon>
        <taxon>Bacillati</taxon>
        <taxon>Actinomycetota</taxon>
        <taxon>Actinomycetes</taxon>
        <taxon>Pseudonocardiales</taxon>
        <taxon>Pseudonocardiaceae</taxon>
        <taxon>Amycolatopsis</taxon>
        <taxon>Amycolatopsis japonica group</taxon>
    </lineage>
</organism>
<dbReference type="RefSeq" id="WP_038510778.1">
    <property type="nucleotide sequence ID" value="NZ_CP008953.1"/>
</dbReference>
<gene>
    <name evidence="2" type="ORF">AJAP_12315</name>
</gene>
<evidence type="ECO:0000313" key="2">
    <source>
        <dbReference type="EMBL" id="AIG75345.1"/>
    </source>
</evidence>
<dbReference type="KEGG" id="aja:AJAP_12315"/>
<keyword evidence="3" id="KW-1185">Reference proteome</keyword>
<feature type="compositionally biased region" description="Basic and acidic residues" evidence="1">
    <location>
        <begin position="19"/>
        <end position="40"/>
    </location>
</feature>
<accession>A0A075UYT2</accession>
<protein>
    <submittedName>
        <fullName evidence="2">Uncharacterized protein</fullName>
    </submittedName>
</protein>
<feature type="compositionally biased region" description="Basic residues" evidence="1">
    <location>
        <begin position="9"/>
        <end position="18"/>
    </location>
</feature>
<dbReference type="AlphaFoldDB" id="A0A075UYT2"/>
<reference evidence="2 3" key="1">
    <citation type="journal article" date="2014" name="J. Biotechnol.">
        <title>Complete genome sequence of the actinobacterium Amycolatopsis japonica MG417-CF17(T) (=DSM 44213T) producing (S,S)-N,N'-ethylenediaminedisuccinic acid.</title>
        <authorList>
            <person name="Stegmann E."/>
            <person name="Albersmeier A."/>
            <person name="Spohn M."/>
            <person name="Gert H."/>
            <person name="Weber T."/>
            <person name="Wohlleben W."/>
            <person name="Kalinowski J."/>
            <person name="Ruckert C."/>
        </authorList>
    </citation>
    <scope>NUCLEOTIDE SEQUENCE [LARGE SCALE GENOMIC DNA]</scope>
    <source>
        <strain evidence="3">MG417-CF17 (DSM 44213)</strain>
    </source>
</reference>
<proteinExistence type="predicted"/>